<dbReference type="Gramene" id="OPUNC08G07180.7">
    <property type="protein sequence ID" value="OPUNC08G07180.7"/>
    <property type="gene ID" value="OPUNC08G07180"/>
</dbReference>
<evidence type="ECO:0000256" key="12">
    <source>
        <dbReference type="SAM" id="SignalP"/>
    </source>
</evidence>
<dbReference type="InterPro" id="IPR011009">
    <property type="entry name" value="Kinase-like_dom_sf"/>
</dbReference>
<dbReference type="AlphaFoldDB" id="A0A0E0LSU7"/>
<dbReference type="InterPro" id="IPR046959">
    <property type="entry name" value="PRK1-6/SRF4-like"/>
</dbReference>
<evidence type="ECO:0000256" key="7">
    <source>
        <dbReference type="ARBA" id="ARBA00022840"/>
    </source>
</evidence>
<keyword evidence="2" id="KW-0433">Leucine-rich repeat</keyword>
<evidence type="ECO:0000313" key="15">
    <source>
        <dbReference type="Proteomes" id="UP000026962"/>
    </source>
</evidence>
<keyword evidence="8" id="KW-1133">Transmembrane helix</keyword>
<name>A0A0E0LSU7_ORYPU</name>
<evidence type="ECO:0000256" key="1">
    <source>
        <dbReference type="ARBA" id="ARBA00004479"/>
    </source>
</evidence>
<dbReference type="PANTHER" id="PTHR48007:SF76">
    <property type="entry name" value="OS03G0145102 PROTEIN"/>
    <property type="match status" value="1"/>
</dbReference>
<keyword evidence="9" id="KW-0472">Membrane</keyword>
<accession>A0A0E0LSU7</accession>
<keyword evidence="5" id="KW-0677">Repeat</keyword>
<reference evidence="14" key="2">
    <citation type="submission" date="2018-05" db="EMBL/GenBank/DDBJ databases">
        <title>OpunRS2 (Oryza punctata Reference Sequence Version 2).</title>
        <authorList>
            <person name="Zhang J."/>
            <person name="Kudrna D."/>
            <person name="Lee S."/>
            <person name="Talag J."/>
            <person name="Welchert J."/>
            <person name="Wing R.A."/>
        </authorList>
    </citation>
    <scope>NUCLEOTIDE SEQUENCE [LARGE SCALE GENOMIC DNA]</scope>
</reference>
<proteinExistence type="predicted"/>
<evidence type="ECO:0000256" key="2">
    <source>
        <dbReference type="ARBA" id="ARBA00022614"/>
    </source>
</evidence>
<dbReference type="GO" id="GO:0005524">
    <property type="term" value="F:ATP binding"/>
    <property type="evidence" value="ECO:0007669"/>
    <property type="project" value="UniProtKB-KW"/>
</dbReference>
<keyword evidence="4 12" id="KW-0732">Signal</keyword>
<dbReference type="SUPFAM" id="SSF56112">
    <property type="entry name" value="Protein kinase-like (PK-like)"/>
    <property type="match status" value="1"/>
</dbReference>
<feature type="signal peptide" evidence="12">
    <location>
        <begin position="1"/>
        <end position="26"/>
    </location>
</feature>
<dbReference type="SUPFAM" id="SSF52058">
    <property type="entry name" value="L domain-like"/>
    <property type="match status" value="1"/>
</dbReference>
<dbReference type="InterPro" id="IPR001611">
    <property type="entry name" value="Leu-rich_rpt"/>
</dbReference>
<dbReference type="Pfam" id="PF08263">
    <property type="entry name" value="LRRNT_2"/>
    <property type="match status" value="1"/>
</dbReference>
<dbReference type="HOGENOM" id="CLU_000288_18_22_1"/>
<evidence type="ECO:0000313" key="14">
    <source>
        <dbReference type="EnsemblPlants" id="OPUNC08G07180.7"/>
    </source>
</evidence>
<evidence type="ECO:0000256" key="8">
    <source>
        <dbReference type="ARBA" id="ARBA00022989"/>
    </source>
</evidence>
<evidence type="ECO:0000256" key="4">
    <source>
        <dbReference type="ARBA" id="ARBA00022729"/>
    </source>
</evidence>
<keyword evidence="11" id="KW-0325">Glycoprotein</keyword>
<dbReference type="PANTHER" id="PTHR48007">
    <property type="entry name" value="LEUCINE-RICH REPEAT RECEPTOR-LIKE PROTEIN KINASE PXC1"/>
    <property type="match status" value="1"/>
</dbReference>
<keyword evidence="6" id="KW-0547">Nucleotide-binding</keyword>
<evidence type="ECO:0000256" key="9">
    <source>
        <dbReference type="ARBA" id="ARBA00023136"/>
    </source>
</evidence>
<keyword evidence="15" id="KW-1185">Reference proteome</keyword>
<sequence length="340" mass="37368">MAIKRTWQLWLLSLLTHAILLFTASSQSINGDDLSALLAFKSLIRNDPREVLSSWDAISNATNMTTPVFCRWTGVSCNDRRHPGRVTTLNLSDAGLAGTISQQLGNLTLLRVLDLSNNSLDGDIPASLGGCPKLRAMKLSTNHLSGTIPADLGQLTKLAVFDVGHNNLTGDIPKSLSNLTTLAKFIVERNFIHGQDLSWMGNLTSLIHFVLEGNSFTGNIPETFEYGSGSPVSMDGDIYSYGVLLLEMFTGRRPTDNFIDGIISLVDYVKMAYPNNLLEILDTNATYNGNTQDMTQLVVYPIFRLGLACCRESPSERMKMDNVVKELNAIKKTFSAHIYA</sequence>
<evidence type="ECO:0000256" key="5">
    <source>
        <dbReference type="ARBA" id="ARBA00022737"/>
    </source>
</evidence>
<feature type="chain" id="PRO_5002367089" description="Leucine-rich repeat-containing N-terminal plant-type domain-containing protein" evidence="12">
    <location>
        <begin position="27"/>
        <end position="340"/>
    </location>
</feature>
<evidence type="ECO:0000256" key="6">
    <source>
        <dbReference type="ARBA" id="ARBA00022741"/>
    </source>
</evidence>
<keyword evidence="10" id="KW-0675">Receptor</keyword>
<dbReference type="Gene3D" id="1.10.510.10">
    <property type="entry name" value="Transferase(Phosphotransferase) domain 1"/>
    <property type="match status" value="1"/>
</dbReference>
<organism evidence="14">
    <name type="scientific">Oryza punctata</name>
    <name type="common">Red rice</name>
    <dbReference type="NCBI Taxonomy" id="4537"/>
    <lineage>
        <taxon>Eukaryota</taxon>
        <taxon>Viridiplantae</taxon>
        <taxon>Streptophyta</taxon>
        <taxon>Embryophyta</taxon>
        <taxon>Tracheophyta</taxon>
        <taxon>Spermatophyta</taxon>
        <taxon>Magnoliopsida</taxon>
        <taxon>Liliopsida</taxon>
        <taxon>Poales</taxon>
        <taxon>Poaceae</taxon>
        <taxon>BOP clade</taxon>
        <taxon>Oryzoideae</taxon>
        <taxon>Oryzeae</taxon>
        <taxon>Oryzinae</taxon>
        <taxon>Oryza</taxon>
    </lineage>
</organism>
<dbReference type="GO" id="GO:0016020">
    <property type="term" value="C:membrane"/>
    <property type="evidence" value="ECO:0007669"/>
    <property type="project" value="UniProtKB-SubCell"/>
</dbReference>
<dbReference type="FunFam" id="3.80.10.10:FF:000101">
    <property type="entry name" value="LRR receptor-like serine/threonine-protein kinase ERECTA"/>
    <property type="match status" value="1"/>
</dbReference>
<evidence type="ECO:0000259" key="13">
    <source>
        <dbReference type="Pfam" id="PF08263"/>
    </source>
</evidence>
<dbReference type="InterPro" id="IPR013210">
    <property type="entry name" value="LRR_N_plant-typ"/>
</dbReference>
<dbReference type="EnsemblPlants" id="OPUNC08G07180.7">
    <property type="protein sequence ID" value="OPUNC08G07180.7"/>
    <property type="gene ID" value="OPUNC08G07180"/>
</dbReference>
<protein>
    <recommendedName>
        <fullName evidence="13">Leucine-rich repeat-containing N-terminal plant-type domain-containing protein</fullName>
    </recommendedName>
</protein>
<comment type="subcellular location">
    <subcellularLocation>
        <location evidence="1">Membrane</location>
        <topology evidence="1">Single-pass type I membrane protein</topology>
    </subcellularLocation>
</comment>
<reference evidence="14" key="1">
    <citation type="submission" date="2015-04" db="UniProtKB">
        <authorList>
            <consortium name="EnsemblPlants"/>
        </authorList>
    </citation>
    <scope>IDENTIFICATION</scope>
</reference>
<dbReference type="InterPro" id="IPR032675">
    <property type="entry name" value="LRR_dom_sf"/>
</dbReference>
<keyword evidence="3" id="KW-0812">Transmembrane</keyword>
<dbReference type="Proteomes" id="UP000026962">
    <property type="component" value="Chromosome 8"/>
</dbReference>
<evidence type="ECO:0000256" key="11">
    <source>
        <dbReference type="ARBA" id="ARBA00023180"/>
    </source>
</evidence>
<keyword evidence="7" id="KW-0067">ATP-binding</keyword>
<dbReference type="Gene3D" id="3.80.10.10">
    <property type="entry name" value="Ribonuclease Inhibitor"/>
    <property type="match status" value="2"/>
</dbReference>
<feature type="domain" description="Leucine-rich repeat-containing N-terminal plant-type" evidence="13">
    <location>
        <begin position="31"/>
        <end position="78"/>
    </location>
</feature>
<evidence type="ECO:0000256" key="10">
    <source>
        <dbReference type="ARBA" id="ARBA00023170"/>
    </source>
</evidence>
<dbReference type="Pfam" id="PF13855">
    <property type="entry name" value="LRR_8"/>
    <property type="match status" value="1"/>
</dbReference>
<evidence type="ECO:0000256" key="3">
    <source>
        <dbReference type="ARBA" id="ARBA00022692"/>
    </source>
</evidence>
<dbReference type="Pfam" id="PF00560">
    <property type="entry name" value="LRR_1"/>
    <property type="match status" value="1"/>
</dbReference>